<dbReference type="EMBL" id="BMAW01040836">
    <property type="protein sequence ID" value="GFU61196.1"/>
    <property type="molecule type" value="Genomic_DNA"/>
</dbReference>
<comment type="caution">
    <text evidence="1">The sequence shown here is derived from an EMBL/GenBank/DDBJ whole genome shotgun (WGS) entry which is preliminary data.</text>
</comment>
<name>A0A8X6UVG2_NEPPI</name>
<reference evidence="1" key="1">
    <citation type="submission" date="2020-08" db="EMBL/GenBank/DDBJ databases">
        <title>Multicomponent nature underlies the extraordinary mechanical properties of spider dragline silk.</title>
        <authorList>
            <person name="Kono N."/>
            <person name="Nakamura H."/>
            <person name="Mori M."/>
            <person name="Yoshida Y."/>
            <person name="Ohtoshi R."/>
            <person name="Malay A.D."/>
            <person name="Moran D.A.P."/>
            <person name="Tomita M."/>
            <person name="Numata K."/>
            <person name="Arakawa K."/>
        </authorList>
    </citation>
    <scope>NUCLEOTIDE SEQUENCE</scope>
</reference>
<keyword evidence="2" id="KW-1185">Reference proteome</keyword>
<evidence type="ECO:0000313" key="1">
    <source>
        <dbReference type="EMBL" id="GFU61196.1"/>
    </source>
</evidence>
<evidence type="ECO:0000313" key="2">
    <source>
        <dbReference type="Proteomes" id="UP000887013"/>
    </source>
</evidence>
<protein>
    <submittedName>
        <fullName evidence="1">Uncharacterized protein</fullName>
    </submittedName>
</protein>
<accession>A0A8X6UVG2</accession>
<gene>
    <name evidence="1" type="ORF">NPIL_95481</name>
</gene>
<dbReference type="AlphaFoldDB" id="A0A8X6UVG2"/>
<sequence>MTLQRFKKLVADRERRDKDRVIVRSVLTSSNTSLSMISCVTKKQITALSLIGDLANGGCGHEVHWADCPSSLDTVRCLRRSLDDIIRTRQLERVRQARQGKGGLI</sequence>
<proteinExistence type="predicted"/>
<dbReference type="Proteomes" id="UP000887013">
    <property type="component" value="Unassembled WGS sequence"/>
</dbReference>
<organism evidence="1 2">
    <name type="scientific">Nephila pilipes</name>
    <name type="common">Giant wood spider</name>
    <name type="synonym">Nephila maculata</name>
    <dbReference type="NCBI Taxonomy" id="299642"/>
    <lineage>
        <taxon>Eukaryota</taxon>
        <taxon>Metazoa</taxon>
        <taxon>Ecdysozoa</taxon>
        <taxon>Arthropoda</taxon>
        <taxon>Chelicerata</taxon>
        <taxon>Arachnida</taxon>
        <taxon>Araneae</taxon>
        <taxon>Araneomorphae</taxon>
        <taxon>Entelegynae</taxon>
        <taxon>Araneoidea</taxon>
        <taxon>Nephilidae</taxon>
        <taxon>Nephila</taxon>
    </lineage>
</organism>